<keyword evidence="1" id="KW-0812">Transmembrane</keyword>
<keyword evidence="3" id="KW-1185">Reference proteome</keyword>
<evidence type="ECO:0000313" key="2">
    <source>
        <dbReference type="EMBL" id="PCE43272.1"/>
    </source>
</evidence>
<feature type="transmembrane region" description="Helical" evidence="1">
    <location>
        <begin position="85"/>
        <end position="103"/>
    </location>
</feature>
<feature type="transmembrane region" description="Helical" evidence="1">
    <location>
        <begin position="62"/>
        <end position="79"/>
    </location>
</feature>
<protein>
    <submittedName>
        <fullName evidence="2">Uncharacterized protein</fullName>
    </submittedName>
</protein>
<keyword evidence="1" id="KW-1133">Transmembrane helix</keyword>
<sequence>MLTLLFQLLFFAVLIPVCSYAAWCGGWPERAGAAIMVAATILTIVAATSFNPTWQGPETGIFLVDLMMLAALVNLALYSDRYWPLWVTSFHLIAVTIHLATLVDRSVAALAYANAAEFWAYPMMATLAFGTWNYHRRQRSTRKGNAARY</sequence>
<feature type="transmembrane region" description="Helical" evidence="1">
    <location>
        <begin position="31"/>
        <end position="50"/>
    </location>
</feature>
<name>A0A2A4G0P4_9SPHN</name>
<gene>
    <name evidence="2" type="ORF">COO09_05720</name>
</gene>
<dbReference type="Proteomes" id="UP000218934">
    <property type="component" value="Unassembled WGS sequence"/>
</dbReference>
<comment type="caution">
    <text evidence="2">The sequence shown here is derived from an EMBL/GenBank/DDBJ whole genome shotgun (WGS) entry which is preliminary data.</text>
</comment>
<dbReference type="AlphaFoldDB" id="A0A2A4G0P4"/>
<evidence type="ECO:0000313" key="3">
    <source>
        <dbReference type="Proteomes" id="UP000218934"/>
    </source>
</evidence>
<organism evidence="2 3">
    <name type="scientific">Rhizorhabdus dicambivorans</name>
    <dbReference type="NCBI Taxonomy" id="1850238"/>
    <lineage>
        <taxon>Bacteria</taxon>
        <taxon>Pseudomonadati</taxon>
        <taxon>Pseudomonadota</taxon>
        <taxon>Alphaproteobacteria</taxon>
        <taxon>Sphingomonadales</taxon>
        <taxon>Sphingomonadaceae</taxon>
        <taxon>Rhizorhabdus</taxon>
    </lineage>
</organism>
<dbReference type="RefSeq" id="WP_066969068.1">
    <property type="nucleotide sequence ID" value="NZ_CP023449.1"/>
</dbReference>
<dbReference type="EMBL" id="NWUF01000004">
    <property type="protein sequence ID" value="PCE43272.1"/>
    <property type="molecule type" value="Genomic_DNA"/>
</dbReference>
<keyword evidence="1" id="KW-0472">Membrane</keyword>
<dbReference type="KEGG" id="rdi:CMV14_00685"/>
<proteinExistence type="predicted"/>
<reference evidence="2 3" key="1">
    <citation type="submission" date="2017-09" db="EMBL/GenBank/DDBJ databases">
        <title>The Catabolism of 3,6-Dichlorosalicylic acid is Initiated by the Cytochrome P450 Monooxygenase DsmABC in Rhizorhabdus dicambivorans Ndbn-20.</title>
        <authorList>
            <person name="Na L."/>
        </authorList>
    </citation>
    <scope>NUCLEOTIDE SEQUENCE [LARGE SCALE GENOMIC DNA]</scope>
    <source>
        <strain evidence="2 3">Ndbn-20m</strain>
    </source>
</reference>
<evidence type="ECO:0000256" key="1">
    <source>
        <dbReference type="SAM" id="Phobius"/>
    </source>
</evidence>
<accession>A0A2A4G0P4</accession>
<dbReference type="OrthoDB" id="7188556at2"/>